<reference evidence="2 3" key="1">
    <citation type="submission" date="2020-05" db="EMBL/GenBank/DDBJ databases">
        <title>Genome sequence of Kribbella sandramycini ATCC 39419.</title>
        <authorList>
            <person name="Maclea K.S."/>
            <person name="Fair J.L."/>
        </authorList>
    </citation>
    <scope>NUCLEOTIDE SEQUENCE [LARGE SCALE GENOMIC DNA]</scope>
    <source>
        <strain evidence="2 3">ATCC 39419</strain>
    </source>
</reference>
<accession>A0A7Y4P221</accession>
<dbReference type="Pfam" id="PF10049">
    <property type="entry name" value="DUF2283"/>
    <property type="match status" value="1"/>
</dbReference>
<evidence type="ECO:0000313" key="3">
    <source>
        <dbReference type="Proteomes" id="UP000534306"/>
    </source>
</evidence>
<evidence type="ECO:0000313" key="4">
    <source>
        <dbReference type="Proteomes" id="UP000553957"/>
    </source>
</evidence>
<dbReference type="Proteomes" id="UP000534306">
    <property type="component" value="Unassembled WGS sequence"/>
</dbReference>
<protein>
    <submittedName>
        <fullName evidence="2">DUF2283 domain-containing protein</fullName>
    </submittedName>
</protein>
<comment type="caution">
    <text evidence="2">The sequence shown here is derived from an EMBL/GenBank/DDBJ whole genome shotgun (WGS) entry which is preliminary data.</text>
</comment>
<name>A0A7Y4P221_9ACTN</name>
<dbReference type="EMBL" id="JACHKF010000001">
    <property type="protein sequence ID" value="MBB6571701.1"/>
    <property type="molecule type" value="Genomic_DNA"/>
</dbReference>
<keyword evidence="3" id="KW-1185">Reference proteome</keyword>
<dbReference type="RefSeq" id="WP_171677589.1">
    <property type="nucleotide sequence ID" value="NZ_BAAAGT010000009.1"/>
</dbReference>
<dbReference type="InterPro" id="IPR019270">
    <property type="entry name" value="DUF2283"/>
</dbReference>
<sequence length="111" mass="12356">MATIELQIDPVAAAAYILLSEAECTRTEQVNDEVLVDLDEFDVVVGIEVLRLSAQIPFQQLVDRYHVHQDVIELLRRIQPNVSSFVMLTQGSDGAANVQPHAERVKQDNAS</sequence>
<dbReference type="Proteomes" id="UP000553957">
    <property type="component" value="Unassembled WGS sequence"/>
</dbReference>
<dbReference type="AlphaFoldDB" id="A0A7Y4P221"/>
<evidence type="ECO:0000313" key="1">
    <source>
        <dbReference type="EMBL" id="MBB6571701.1"/>
    </source>
</evidence>
<evidence type="ECO:0000313" key="2">
    <source>
        <dbReference type="EMBL" id="NOL44346.1"/>
    </source>
</evidence>
<gene>
    <name evidence="1" type="ORF">HNR71_007338</name>
    <name evidence="2" type="ORF">HPO96_29270</name>
</gene>
<proteinExistence type="predicted"/>
<dbReference type="EMBL" id="JABJRC010000008">
    <property type="protein sequence ID" value="NOL44346.1"/>
    <property type="molecule type" value="Genomic_DNA"/>
</dbReference>
<organism evidence="2 3">
    <name type="scientific">Kribbella sandramycini</name>
    <dbReference type="NCBI Taxonomy" id="60450"/>
    <lineage>
        <taxon>Bacteria</taxon>
        <taxon>Bacillati</taxon>
        <taxon>Actinomycetota</taxon>
        <taxon>Actinomycetes</taxon>
        <taxon>Propionibacteriales</taxon>
        <taxon>Kribbellaceae</taxon>
        <taxon>Kribbella</taxon>
    </lineage>
</organism>
<reference evidence="1 4" key="2">
    <citation type="submission" date="2020-08" db="EMBL/GenBank/DDBJ databases">
        <title>Sequencing the genomes of 1000 actinobacteria strains.</title>
        <authorList>
            <person name="Klenk H.-P."/>
        </authorList>
    </citation>
    <scope>NUCLEOTIDE SEQUENCE [LARGE SCALE GENOMIC DNA]</scope>
    <source>
        <strain evidence="1 4">DSM 15626</strain>
    </source>
</reference>